<evidence type="ECO:0000313" key="1">
    <source>
        <dbReference type="EMBL" id="GKV06469.1"/>
    </source>
</evidence>
<keyword evidence="2" id="KW-1185">Reference proteome</keyword>
<gene>
    <name evidence="1" type="ORF">SLEP1_g18365</name>
</gene>
<comment type="caution">
    <text evidence="1">The sequence shown here is derived from an EMBL/GenBank/DDBJ whole genome shotgun (WGS) entry which is preliminary data.</text>
</comment>
<sequence length="66" mass="7518">MHVLLAPLRNNLGNGRHCLSTSLKAKGRTVKRKVQGPCVVWWTKEQDNKNLTKRKTSNQMVMATSR</sequence>
<dbReference type="AlphaFoldDB" id="A0AAV5J2R1"/>
<dbReference type="Proteomes" id="UP001054252">
    <property type="component" value="Unassembled WGS sequence"/>
</dbReference>
<protein>
    <submittedName>
        <fullName evidence="1">Uncharacterized protein</fullName>
    </submittedName>
</protein>
<accession>A0AAV5J2R1</accession>
<evidence type="ECO:0000313" key="2">
    <source>
        <dbReference type="Proteomes" id="UP001054252"/>
    </source>
</evidence>
<dbReference type="EMBL" id="BPVZ01000025">
    <property type="protein sequence ID" value="GKV06469.1"/>
    <property type="molecule type" value="Genomic_DNA"/>
</dbReference>
<proteinExistence type="predicted"/>
<organism evidence="1 2">
    <name type="scientific">Rubroshorea leprosula</name>
    <dbReference type="NCBI Taxonomy" id="152421"/>
    <lineage>
        <taxon>Eukaryota</taxon>
        <taxon>Viridiplantae</taxon>
        <taxon>Streptophyta</taxon>
        <taxon>Embryophyta</taxon>
        <taxon>Tracheophyta</taxon>
        <taxon>Spermatophyta</taxon>
        <taxon>Magnoliopsida</taxon>
        <taxon>eudicotyledons</taxon>
        <taxon>Gunneridae</taxon>
        <taxon>Pentapetalae</taxon>
        <taxon>rosids</taxon>
        <taxon>malvids</taxon>
        <taxon>Malvales</taxon>
        <taxon>Dipterocarpaceae</taxon>
        <taxon>Rubroshorea</taxon>
    </lineage>
</organism>
<name>A0AAV5J2R1_9ROSI</name>
<reference evidence="1 2" key="1">
    <citation type="journal article" date="2021" name="Commun. Biol.">
        <title>The genome of Shorea leprosula (Dipterocarpaceae) highlights the ecological relevance of drought in aseasonal tropical rainforests.</title>
        <authorList>
            <person name="Ng K.K.S."/>
            <person name="Kobayashi M.J."/>
            <person name="Fawcett J.A."/>
            <person name="Hatakeyama M."/>
            <person name="Paape T."/>
            <person name="Ng C.H."/>
            <person name="Ang C.C."/>
            <person name="Tnah L.H."/>
            <person name="Lee C.T."/>
            <person name="Nishiyama T."/>
            <person name="Sese J."/>
            <person name="O'Brien M.J."/>
            <person name="Copetti D."/>
            <person name="Mohd Noor M.I."/>
            <person name="Ong R.C."/>
            <person name="Putra M."/>
            <person name="Sireger I.Z."/>
            <person name="Indrioko S."/>
            <person name="Kosugi Y."/>
            <person name="Izuno A."/>
            <person name="Isagi Y."/>
            <person name="Lee S.L."/>
            <person name="Shimizu K.K."/>
        </authorList>
    </citation>
    <scope>NUCLEOTIDE SEQUENCE [LARGE SCALE GENOMIC DNA]</scope>
    <source>
        <strain evidence="1">214</strain>
    </source>
</reference>